<sequence>MRSTTLWDRLPEPVRERVDAEVVQRQLIRAVRVIRESGIEPVPGLAGCQILIAERTELLADRLVPLPPRDPDTLAARVGGLPRPPVAFEAVWDGDTQGWIVDLLAILADPWEEVPLASIRGLEQSDEATATGRELAARFRVPFHFASPGEPDDRAPRWWDGRR</sequence>
<name>A0ABP6S8L9_9ACTN</name>
<evidence type="ECO:0000313" key="2">
    <source>
        <dbReference type="Proteomes" id="UP001499990"/>
    </source>
</evidence>
<protein>
    <submittedName>
        <fullName evidence="1">Uncharacterized protein</fullName>
    </submittedName>
</protein>
<comment type="caution">
    <text evidence="1">The sequence shown here is derived from an EMBL/GenBank/DDBJ whole genome shotgun (WGS) entry which is preliminary data.</text>
</comment>
<organism evidence="1 2">
    <name type="scientific">Streptomyces sannanensis</name>
    <dbReference type="NCBI Taxonomy" id="285536"/>
    <lineage>
        <taxon>Bacteria</taxon>
        <taxon>Bacillati</taxon>
        <taxon>Actinomycetota</taxon>
        <taxon>Actinomycetes</taxon>
        <taxon>Kitasatosporales</taxon>
        <taxon>Streptomycetaceae</taxon>
        <taxon>Streptomyces</taxon>
    </lineage>
</organism>
<dbReference type="EMBL" id="BAAAYL010000001">
    <property type="protein sequence ID" value="GAA3370086.1"/>
    <property type="molecule type" value="Genomic_DNA"/>
</dbReference>
<dbReference type="RefSeq" id="WP_345035409.1">
    <property type="nucleotide sequence ID" value="NZ_BAAAYL010000001.1"/>
</dbReference>
<dbReference type="Proteomes" id="UP001499990">
    <property type="component" value="Unassembled WGS sequence"/>
</dbReference>
<accession>A0ABP6S8L9</accession>
<proteinExistence type="predicted"/>
<keyword evidence="2" id="KW-1185">Reference proteome</keyword>
<reference evidence="2" key="1">
    <citation type="journal article" date="2019" name="Int. J. Syst. Evol. Microbiol.">
        <title>The Global Catalogue of Microorganisms (GCM) 10K type strain sequencing project: providing services to taxonomists for standard genome sequencing and annotation.</title>
        <authorList>
            <consortium name="The Broad Institute Genomics Platform"/>
            <consortium name="The Broad Institute Genome Sequencing Center for Infectious Disease"/>
            <person name="Wu L."/>
            <person name="Ma J."/>
        </authorList>
    </citation>
    <scope>NUCLEOTIDE SEQUENCE [LARGE SCALE GENOMIC DNA]</scope>
    <source>
        <strain evidence="2">JCM 9651</strain>
    </source>
</reference>
<gene>
    <name evidence="1" type="ORF">GCM10020367_15320</name>
</gene>
<evidence type="ECO:0000313" key="1">
    <source>
        <dbReference type="EMBL" id="GAA3370086.1"/>
    </source>
</evidence>